<dbReference type="Pfam" id="PF24626">
    <property type="entry name" value="SH3_Tf2-1"/>
    <property type="match status" value="1"/>
</dbReference>
<dbReference type="InterPro" id="IPR012337">
    <property type="entry name" value="RNaseH-like_sf"/>
</dbReference>
<feature type="region of interest" description="Disordered" evidence="1">
    <location>
        <begin position="1"/>
        <end position="44"/>
    </location>
</feature>
<dbReference type="PROSITE" id="PS50994">
    <property type="entry name" value="INTEGRASE"/>
    <property type="match status" value="1"/>
</dbReference>
<dbReference type="PANTHER" id="PTHR46148">
    <property type="entry name" value="CHROMO DOMAIN-CONTAINING PROTEIN"/>
    <property type="match status" value="1"/>
</dbReference>
<proteinExistence type="predicted"/>
<sequence>RRRRGVVIRDPEEESFVKTPTETNSKDKGKGIMVEEPKPMKKKQQVELDEAYAKKLHEELNQDIDWDVAIDHVKQKTKENPYVQRYQNTVGFILDYFNGKSYDDIRPIFEAKFNSNIEFLLKSKEQIEEEENRALESINETPAQKAAKRRRLNEEAEDGEELKQHLEIVPDEDDDVYTEATPLARKVPVVDYQIIQEDLESLWRIVKERFFTLKPNNYSDDFLLTTLRAMFGRPDGQDLVWKSQRSVHGQAKKALGTNLDMSTAYHPETDGQSERTIQTLEDMLRACVIDFGKGWVKHLPLVEFSYNNSYHASINVAPYEVLYGRKCRSPVCWAEVGEGKLNPRYIRPFKVLAKVGDVAYRLELPQELTRVYYTFHVSNLKKCYADEPLAMPLEGVHIDDTLQFVEEPVEIIEQEIKRLKRS</sequence>
<dbReference type="InterPro" id="IPR001584">
    <property type="entry name" value="Integrase_cat-core"/>
</dbReference>
<feature type="region of interest" description="Disordered" evidence="1">
    <location>
        <begin position="138"/>
        <end position="160"/>
    </location>
</feature>
<organism evidence="3">
    <name type="scientific">Tanacetum cinerariifolium</name>
    <name type="common">Dalmatian daisy</name>
    <name type="synonym">Chrysanthemum cinerariifolium</name>
    <dbReference type="NCBI Taxonomy" id="118510"/>
    <lineage>
        <taxon>Eukaryota</taxon>
        <taxon>Viridiplantae</taxon>
        <taxon>Streptophyta</taxon>
        <taxon>Embryophyta</taxon>
        <taxon>Tracheophyta</taxon>
        <taxon>Spermatophyta</taxon>
        <taxon>Magnoliopsida</taxon>
        <taxon>eudicotyledons</taxon>
        <taxon>Gunneridae</taxon>
        <taxon>Pentapetalae</taxon>
        <taxon>asterids</taxon>
        <taxon>campanulids</taxon>
        <taxon>Asterales</taxon>
        <taxon>Asteraceae</taxon>
        <taxon>Asteroideae</taxon>
        <taxon>Anthemideae</taxon>
        <taxon>Anthemidinae</taxon>
        <taxon>Tanacetum</taxon>
    </lineage>
</organism>
<dbReference type="Gene3D" id="3.30.420.10">
    <property type="entry name" value="Ribonuclease H-like superfamily/Ribonuclease H"/>
    <property type="match status" value="1"/>
</dbReference>
<evidence type="ECO:0000313" key="3">
    <source>
        <dbReference type="EMBL" id="GFA22719.1"/>
    </source>
</evidence>
<dbReference type="GO" id="GO:0003964">
    <property type="term" value="F:RNA-directed DNA polymerase activity"/>
    <property type="evidence" value="ECO:0007669"/>
    <property type="project" value="UniProtKB-KW"/>
</dbReference>
<dbReference type="PANTHER" id="PTHR46148:SF59">
    <property type="entry name" value="NUCLEOTIDYLTRANSFERASE, RIBONUCLEASE H"/>
    <property type="match status" value="1"/>
</dbReference>
<feature type="compositionally biased region" description="Basic and acidic residues" evidence="1">
    <location>
        <begin position="24"/>
        <end position="39"/>
    </location>
</feature>
<keyword evidence="3" id="KW-0695">RNA-directed DNA polymerase</keyword>
<dbReference type="GO" id="GO:0015074">
    <property type="term" value="P:DNA integration"/>
    <property type="evidence" value="ECO:0007669"/>
    <property type="project" value="InterPro"/>
</dbReference>
<dbReference type="InterPro" id="IPR056924">
    <property type="entry name" value="SH3_Tf2-1"/>
</dbReference>
<comment type="caution">
    <text evidence="3">The sequence shown here is derived from an EMBL/GenBank/DDBJ whole genome shotgun (WGS) entry which is preliminary data.</text>
</comment>
<feature type="domain" description="Integrase catalytic" evidence="2">
    <location>
        <begin position="235"/>
        <end position="326"/>
    </location>
</feature>
<keyword evidence="3" id="KW-0808">Transferase</keyword>
<accession>A0A699J9S7</accession>
<dbReference type="GO" id="GO:0003676">
    <property type="term" value="F:nucleic acid binding"/>
    <property type="evidence" value="ECO:0007669"/>
    <property type="project" value="InterPro"/>
</dbReference>
<reference evidence="3" key="1">
    <citation type="journal article" date="2019" name="Sci. Rep.">
        <title>Draft genome of Tanacetum cinerariifolium, the natural source of mosquito coil.</title>
        <authorList>
            <person name="Yamashiro T."/>
            <person name="Shiraishi A."/>
            <person name="Satake H."/>
            <person name="Nakayama K."/>
        </authorList>
    </citation>
    <scope>NUCLEOTIDE SEQUENCE</scope>
</reference>
<dbReference type="InterPro" id="IPR036397">
    <property type="entry name" value="RNaseH_sf"/>
</dbReference>
<dbReference type="EMBL" id="BKCJ010388831">
    <property type="protein sequence ID" value="GFA22719.1"/>
    <property type="molecule type" value="Genomic_DNA"/>
</dbReference>
<evidence type="ECO:0000259" key="2">
    <source>
        <dbReference type="PROSITE" id="PS50994"/>
    </source>
</evidence>
<name>A0A699J9S7_TANCI</name>
<keyword evidence="3" id="KW-0548">Nucleotidyltransferase</keyword>
<dbReference type="AlphaFoldDB" id="A0A699J9S7"/>
<feature type="non-terminal residue" evidence="3">
    <location>
        <position position="1"/>
    </location>
</feature>
<gene>
    <name evidence="3" type="ORF">Tci_594691</name>
</gene>
<evidence type="ECO:0000256" key="1">
    <source>
        <dbReference type="SAM" id="MobiDB-lite"/>
    </source>
</evidence>
<protein>
    <submittedName>
        <fullName evidence="3">Putative reverse transcriptase domain-containing protein</fullName>
    </submittedName>
</protein>
<dbReference type="SUPFAM" id="SSF53098">
    <property type="entry name" value="Ribonuclease H-like"/>
    <property type="match status" value="1"/>
</dbReference>